<evidence type="ECO:0000313" key="2">
    <source>
        <dbReference type="EMBL" id="QCO13968.1"/>
    </source>
</evidence>
<organism evidence="2 3">
    <name type="scientific">Azospirillum brasilense</name>
    <dbReference type="NCBI Taxonomy" id="192"/>
    <lineage>
        <taxon>Bacteria</taxon>
        <taxon>Pseudomonadati</taxon>
        <taxon>Pseudomonadota</taxon>
        <taxon>Alphaproteobacteria</taxon>
        <taxon>Rhodospirillales</taxon>
        <taxon>Azospirillaceae</taxon>
        <taxon>Azospirillum</taxon>
    </lineage>
</organism>
<sequence length="193" mass="21409">MLHNLFEPAVGLDEPPSCPFGSPLSWLVSDHGSRLEAPIRMKIARHCARGVAIDFIRLQNIHWCTLAKGRAMLVQKNVTVNGRRTSMRLEPLMWESLDDICNREGTSVNEVVSFVETKVISLYRACPNLASSVRAFIADYFRAAATEERHRLAGHGCGDPVEVMAQDAAPKMEVVELPEHSGQLASEERCLIA</sequence>
<protein>
    <recommendedName>
        <fullName evidence="1">Ribbon-helix-helix domain-containing protein</fullName>
    </recommendedName>
</protein>
<evidence type="ECO:0000259" key="1">
    <source>
        <dbReference type="Pfam" id="PF13467"/>
    </source>
</evidence>
<dbReference type="InterPro" id="IPR027373">
    <property type="entry name" value="RHH_dom"/>
</dbReference>
<evidence type="ECO:0000313" key="3">
    <source>
        <dbReference type="Proteomes" id="UP000298693"/>
    </source>
</evidence>
<dbReference type="EMBL" id="CP032345">
    <property type="protein sequence ID" value="QCO13968.1"/>
    <property type="molecule type" value="Genomic_DNA"/>
</dbReference>
<name>A0A4D8QTB1_AZOBR</name>
<feature type="domain" description="Ribbon-helix-helix" evidence="1">
    <location>
        <begin position="74"/>
        <end position="140"/>
    </location>
</feature>
<dbReference type="InterPro" id="IPR038268">
    <property type="entry name" value="RHH_sf"/>
</dbReference>
<reference evidence="2 3" key="1">
    <citation type="submission" date="2018-09" db="EMBL/GenBank/DDBJ databases">
        <title>Whole genome based analysis of evolution and adaptive divergence in Indian and Brazilian strains of Azospirillum brasilense.</title>
        <authorList>
            <person name="Singh C."/>
            <person name="Tripathi A.K."/>
        </authorList>
    </citation>
    <scope>NUCLEOTIDE SEQUENCE [LARGE SCALE GENOMIC DNA]</scope>
    <source>
        <strain evidence="2 3">MTCC4039</strain>
    </source>
</reference>
<proteinExistence type="predicted"/>
<dbReference type="Pfam" id="PF13467">
    <property type="entry name" value="RHH_4"/>
    <property type="match status" value="1"/>
</dbReference>
<dbReference type="AlphaFoldDB" id="A0A4D8QTB1"/>
<gene>
    <name evidence="2" type="ORF">D3869_01235</name>
</gene>
<accession>A0A4D8QTB1</accession>
<dbReference type="Gene3D" id="1.10.3990.20">
    <property type="entry name" value="protein bp1543"/>
    <property type="match status" value="1"/>
</dbReference>
<dbReference type="Proteomes" id="UP000298693">
    <property type="component" value="Chromosome"/>
</dbReference>